<dbReference type="GO" id="GO:0003964">
    <property type="term" value="F:RNA-directed DNA polymerase activity"/>
    <property type="evidence" value="ECO:0007669"/>
    <property type="project" value="UniProtKB-KW"/>
</dbReference>
<dbReference type="PANTHER" id="PTHR34047:SF7">
    <property type="entry name" value="RNA-DIRECTED DNA POLYMERASE"/>
    <property type="match status" value="1"/>
</dbReference>
<dbReference type="PRINTS" id="PR00866">
    <property type="entry name" value="RNADNAPOLMS"/>
</dbReference>
<evidence type="ECO:0000256" key="6">
    <source>
        <dbReference type="ARBA" id="ARBA00022918"/>
    </source>
</evidence>
<dbReference type="InterPro" id="IPR000123">
    <property type="entry name" value="Reverse_transcriptase_msDNA"/>
</dbReference>
<keyword evidence="4" id="KW-0479">Metal-binding</keyword>
<proteinExistence type="inferred from homology"/>
<dbReference type="CDD" id="cd03487">
    <property type="entry name" value="RT_Bac_retron_II"/>
    <property type="match status" value="1"/>
</dbReference>
<dbReference type="Proteomes" id="UP000029226">
    <property type="component" value="Unassembled WGS sequence"/>
</dbReference>
<dbReference type="GO" id="GO:0003723">
    <property type="term" value="F:RNA binding"/>
    <property type="evidence" value="ECO:0007669"/>
    <property type="project" value="InterPro"/>
</dbReference>
<dbReference type="SUPFAM" id="SSF56672">
    <property type="entry name" value="DNA/RNA polymerases"/>
    <property type="match status" value="1"/>
</dbReference>
<evidence type="ECO:0000256" key="1">
    <source>
        <dbReference type="ARBA" id="ARBA00012493"/>
    </source>
</evidence>
<evidence type="ECO:0000256" key="4">
    <source>
        <dbReference type="ARBA" id="ARBA00022723"/>
    </source>
</evidence>
<keyword evidence="2 11" id="KW-0808">Transferase</keyword>
<comment type="catalytic activity">
    <reaction evidence="9">
        <text>DNA(n) + a 2'-deoxyribonucleoside 5'-triphosphate = DNA(n+1) + diphosphate</text>
        <dbReference type="Rhea" id="RHEA:22508"/>
        <dbReference type="Rhea" id="RHEA-COMP:17339"/>
        <dbReference type="Rhea" id="RHEA-COMP:17340"/>
        <dbReference type="ChEBI" id="CHEBI:33019"/>
        <dbReference type="ChEBI" id="CHEBI:61560"/>
        <dbReference type="ChEBI" id="CHEBI:173112"/>
        <dbReference type="EC" id="2.7.7.49"/>
    </reaction>
</comment>
<evidence type="ECO:0000256" key="9">
    <source>
        <dbReference type="ARBA" id="ARBA00048173"/>
    </source>
</evidence>
<dbReference type="GO" id="GO:0046872">
    <property type="term" value="F:metal ion binding"/>
    <property type="evidence" value="ECO:0007669"/>
    <property type="project" value="UniProtKB-KW"/>
</dbReference>
<feature type="domain" description="Reverse transcriptase" evidence="10">
    <location>
        <begin position="1"/>
        <end position="205"/>
    </location>
</feature>
<sequence>MIKAPKSFYRTFKIPKKRGGTRTIVTPHNSLKEIQRWILDNILSQFMIHEAAFAYEVKKNVAMNASIHLGQDEMLKIDLKDFFPSIKSPRIRELFTRVGYSKEVSYFLNALCSLDGCLPQGAVTSPKISNIILYYLDKNLSTLCHNNEVKYSRYADDLVFSANELPINLKSIVSSSIIENGFEINYAKLTEYSSEQRKLVTGIVIKEKGLTLPRSKKLSIRNDVFFLLKYGIEDQIQKYNDIFYLDRVQGRLSYWKQIEPNNKFVLDSIDKLKSLHKDYLNQALDKLNFLKIQKTNPLNNYKEYIHQVAFVASGLKIQIQIEDLRQSMNYLGYRTKKGAKYLKGRGFHRLIGLTFKWLEKQNKNEEADKVALTFINADGSYSYKK</sequence>
<evidence type="ECO:0000313" key="12">
    <source>
        <dbReference type="Proteomes" id="UP000029226"/>
    </source>
</evidence>
<evidence type="ECO:0000256" key="7">
    <source>
        <dbReference type="ARBA" id="ARBA00023118"/>
    </source>
</evidence>
<accession>A0A090QCG5</accession>
<dbReference type="InterPro" id="IPR000477">
    <property type="entry name" value="RT_dom"/>
</dbReference>
<reference evidence="11 12" key="1">
    <citation type="journal article" date="2014" name="Genome Announc.">
        <title>Draft Genome Sequences of Marine Flavobacterium Nonlabens Strains NR17, NR24, NR27, NR32, NR33, and Ara13.</title>
        <authorList>
            <person name="Nakanishi M."/>
            <person name="Meirelles P."/>
            <person name="Suzuki R."/>
            <person name="Takatani N."/>
            <person name="Mino S."/>
            <person name="Suda W."/>
            <person name="Oshima K."/>
            <person name="Hattori M."/>
            <person name="Ohkuma M."/>
            <person name="Hosokawa M."/>
            <person name="Miyashita K."/>
            <person name="Thompson F.L."/>
            <person name="Niwa A."/>
            <person name="Sawabe T."/>
            <person name="Sawabe T."/>
        </authorList>
    </citation>
    <scope>NUCLEOTIDE SEQUENCE [LARGE SCALE GENOMIC DNA]</scope>
    <source>
        <strain evidence="12">JCM19314</strain>
    </source>
</reference>
<dbReference type="PANTHER" id="PTHR34047">
    <property type="entry name" value="NUCLEAR INTRON MATURASE 1, MITOCHONDRIAL-RELATED"/>
    <property type="match status" value="1"/>
</dbReference>
<keyword evidence="3 11" id="KW-0548">Nucleotidyltransferase</keyword>
<evidence type="ECO:0000256" key="2">
    <source>
        <dbReference type="ARBA" id="ARBA00022679"/>
    </source>
</evidence>
<evidence type="ECO:0000313" key="11">
    <source>
        <dbReference type="EMBL" id="GAL00780.1"/>
    </source>
</evidence>
<evidence type="ECO:0000256" key="5">
    <source>
        <dbReference type="ARBA" id="ARBA00022842"/>
    </source>
</evidence>
<protein>
    <recommendedName>
        <fullName evidence="1">RNA-directed DNA polymerase</fullName>
        <ecNumber evidence="1">2.7.7.49</ecNumber>
    </recommendedName>
</protein>
<comment type="caution">
    <text evidence="11">The sequence shown here is derived from an EMBL/GenBank/DDBJ whole genome shotgun (WGS) entry which is preliminary data.</text>
</comment>
<keyword evidence="7" id="KW-0051">Antiviral defense</keyword>
<evidence type="ECO:0000259" key="10">
    <source>
        <dbReference type="PROSITE" id="PS50878"/>
    </source>
</evidence>
<keyword evidence="5" id="KW-0460">Magnesium</keyword>
<gene>
    <name evidence="11" type="ORF">JCM19314_1817</name>
</gene>
<evidence type="ECO:0000256" key="8">
    <source>
        <dbReference type="ARBA" id="ARBA00034120"/>
    </source>
</evidence>
<dbReference type="EC" id="2.7.7.49" evidence="1"/>
<dbReference type="InterPro" id="IPR051083">
    <property type="entry name" value="GrpII_Intron_Splice-Mob/Def"/>
</dbReference>
<comment type="similarity">
    <text evidence="8">Belongs to the bacterial reverse transcriptase family.</text>
</comment>
<organism evidence="11 12">
    <name type="scientific">Nonlabens ulvanivorans</name>
    <name type="common">Persicivirga ulvanivorans</name>
    <dbReference type="NCBI Taxonomy" id="906888"/>
    <lineage>
        <taxon>Bacteria</taxon>
        <taxon>Pseudomonadati</taxon>
        <taxon>Bacteroidota</taxon>
        <taxon>Flavobacteriia</taxon>
        <taxon>Flavobacteriales</taxon>
        <taxon>Flavobacteriaceae</taxon>
        <taxon>Nonlabens</taxon>
    </lineage>
</organism>
<dbReference type="NCBIfam" id="NF038233">
    <property type="entry name" value="retron_St85_RT"/>
    <property type="match status" value="1"/>
</dbReference>
<evidence type="ECO:0000256" key="3">
    <source>
        <dbReference type="ARBA" id="ARBA00022695"/>
    </source>
</evidence>
<dbReference type="EMBL" id="BBMM01000006">
    <property type="protein sequence ID" value="GAL00780.1"/>
    <property type="molecule type" value="Genomic_DNA"/>
</dbReference>
<dbReference type="InterPro" id="IPR043502">
    <property type="entry name" value="DNA/RNA_pol_sf"/>
</dbReference>
<dbReference type="Pfam" id="PF00078">
    <property type="entry name" value="RVT_1"/>
    <property type="match status" value="1"/>
</dbReference>
<name>A0A090QCG5_NONUL</name>
<keyword evidence="6 11" id="KW-0695">RNA-directed DNA polymerase</keyword>
<dbReference type="AlphaFoldDB" id="A0A090QCG5"/>
<dbReference type="PROSITE" id="PS50878">
    <property type="entry name" value="RT_POL"/>
    <property type="match status" value="1"/>
</dbReference>
<dbReference type="GO" id="GO:0051607">
    <property type="term" value="P:defense response to virus"/>
    <property type="evidence" value="ECO:0007669"/>
    <property type="project" value="UniProtKB-KW"/>
</dbReference>